<feature type="region of interest" description="Disordered" evidence="8">
    <location>
        <begin position="300"/>
        <end position="331"/>
    </location>
</feature>
<dbReference type="Gene3D" id="1.10.10.60">
    <property type="entry name" value="Homeodomain-like"/>
    <property type="match status" value="1"/>
</dbReference>
<feature type="compositionally biased region" description="Acidic residues" evidence="8">
    <location>
        <begin position="303"/>
        <end position="327"/>
    </location>
</feature>
<reference evidence="9" key="3">
    <citation type="submission" date="2025-09" db="UniProtKB">
        <authorList>
            <consortium name="Ensembl"/>
        </authorList>
    </citation>
    <scope>IDENTIFICATION</scope>
</reference>
<feature type="region of interest" description="Disordered" evidence="8">
    <location>
        <begin position="1"/>
        <end position="37"/>
    </location>
</feature>
<keyword evidence="2" id="KW-0678">Repressor</keyword>
<dbReference type="InterPro" id="IPR052435">
    <property type="entry name" value="YY1-Transcr_Regul"/>
</dbReference>
<dbReference type="InterPro" id="IPR009057">
    <property type="entry name" value="Homeodomain-like_sf"/>
</dbReference>
<dbReference type="GO" id="GO:0061371">
    <property type="term" value="P:determination of heart left/right asymmetry"/>
    <property type="evidence" value="ECO:0007669"/>
    <property type="project" value="Ensembl"/>
</dbReference>
<dbReference type="PANTHER" id="PTHR16088:SF3">
    <property type="entry name" value="GON-4-LIKE PROTEIN"/>
    <property type="match status" value="1"/>
</dbReference>
<proteinExistence type="predicted"/>
<evidence type="ECO:0000256" key="2">
    <source>
        <dbReference type="ARBA" id="ARBA00022491"/>
    </source>
</evidence>
<dbReference type="InterPro" id="IPR036600">
    <property type="entry name" value="PAH_sf"/>
</dbReference>
<dbReference type="Proteomes" id="UP000265120">
    <property type="component" value="Chromosome 13"/>
</dbReference>
<accession>A0A3P8X2F3</accession>
<feature type="compositionally biased region" description="Basic and acidic residues" evidence="8">
    <location>
        <begin position="918"/>
        <end position="958"/>
    </location>
</feature>
<keyword evidence="10" id="KW-1185">Reference proteome</keyword>
<sequence length="1724" mass="193462">MAADIAPAPSQQTEVRRPAPHDMCPLQPKSLKMDRRTGTQTRPFAVRMPHLGRTAGVEPFTKEISESSDDELGRLDIDLDRKSREHNLTRGNVRAILHEVITHEHVVAMMKTAIRETQDLPLFEQKMTRSRLRKVVQEEQPLNFGELTFITEKPPQFVDIELEDEEDSSDEEYCPDDEEYEEEEEDEDIAEERSPGHMSSPCPPAERSFLERLDAVEAEMDCGSAYSFNQSMDRDADEDEEDDESGGSDSLAFRTRSKLHLVNVPLDKLEAELLAPDITADMYEQQEEDRHWTKWLQGLMAPDNEEEAEDDDDPEYNFLEDLDEPDLEDYRTDRAVQITTREVNELLDELFDTLQEEKVAVRGEEQQEEQQETEEEEHEKEEEHEEEEVSSQTVPKFNVPQALHFEAPLAGMLSERRRTFKKRFEALQNRRALQDTTNNHQGDRNLKDKRNPQHSSSTPIVVSQSPVCTTLYLNINQKLQLQQQMQQHVQLLTQVHLLSRYVSALCNEAHITKQYLEELRQFAVLREEMFRPSSFRTCNLQGSMSLLQSVDQRSEQKAGPPAAPAPFRRWLPSMTATSKSLAFPLLPANLAWIFATSPVFLYPELLPVCSLDPAVHSQHHRSIYTAGEDGLIVLGLKHFERAVQPDQLISSYLLCKDRWSVRKHVREMSSRKAPASSVIKMFLSNGVVPPLPLACDRIDSRDQRAPVDRNVPNMPNWLKNSQPIIQKTRQGSAPYPPSLPAGCNLRLHPSYKTCRQTRPKQKRLFTLAHNATLLPLAKAPADGKEDVQVERQVDMDSEGLLVPPPSVFCPSPLVDDITQTFPRQQQPHLLLPLPELTAPLTPCPATTTNPGYLLLQVVTPPAISTAQSQHALGPDFSRPIPDIPPCPRRKENKQDNRQTVVGVATLQGEEGGDSPQEGGRKEVEEGGVERGEAKEDVRGESRKKEEGEGEIGGERGEEGEGEGGQTGNERSGVDIDEQEDGGESEKEEEGGGYREKEDGEGERRGDSVGEGGEDGREESGENQDRGGDKREDEEEKGERGEEEEEGEKDKEDDQGEEEEEEEEEEDFDDLTQDEDEEEVMSSASEESMLSVPELQETLKQLTWLASERRLGAEGDSEEEHSQTSPGSQEEEDEEEEEEGPKGEGLVEGRSDKMGEEEEMPSEEGTPRGGGGGVRCPGRGRGRGRGQPEVSLRRSRQERRSKDTAKLLLLFDDNILDNDPQRESKDAAFAHSYLSRVREALQETPEQVEEFVALLKEFEHVDDGEEVVLMFRKLRCILGERTDLLRDFAAFLHPEQALQCGLLEEQQAFERSRRFLRQLEISFGDNPSHYQKIIKALQTSPELSPSSIHELKSQMATLLKGHTHLQTEFGVFLDDLRPPAACQEQFEEAHWPEEGGAGSDVDAISQIIGGGSGGGFEEVTLPDLEDEEEGPKIQPVPSRRQRRKMDVRRSNKDCDWLDCSGLESKIRRHRRKGCSHKTPGGMSKASHINSAHREPGDKYQEHKDTDGSNALWEASERMLEEKEEGLDDEEEEEEEDEEERRTAPAVKRSRREEAPQPCVSPTSSPSDPTLTYVNPAASPVNPAPSSVHHVSPTSCVSPPVNSSSSSMNPSPSISQPISVEPTPTPVDPGSDSSSSAPPDTSVCAKNISLTASGEKVILWTREADRVILTTCQQEGANQNTFQSVSNLLGNKTPSEVSQRFRDLMLLFRSSARQTSCEDEAPPTEP</sequence>
<evidence type="ECO:0000256" key="5">
    <source>
        <dbReference type="ARBA" id="ARBA00023163"/>
    </source>
</evidence>
<evidence type="ECO:0000313" key="9">
    <source>
        <dbReference type="Ensembl" id="ENSCSEP00000031871.1"/>
    </source>
</evidence>
<dbReference type="SUPFAM" id="SSF46689">
    <property type="entry name" value="Homeodomain-like"/>
    <property type="match status" value="1"/>
</dbReference>
<feature type="compositionally biased region" description="Acidic residues" evidence="8">
    <location>
        <begin position="1520"/>
        <end position="1537"/>
    </location>
</feature>
<protein>
    <submittedName>
        <fullName evidence="9">Gon-4 like b</fullName>
    </submittedName>
</protein>
<evidence type="ECO:0000256" key="7">
    <source>
        <dbReference type="PROSITE-ProRule" id="PRU00810"/>
    </source>
</evidence>
<feature type="compositionally biased region" description="Low complexity" evidence="8">
    <location>
        <begin position="1080"/>
        <end position="1091"/>
    </location>
</feature>
<feature type="compositionally biased region" description="Acidic residues" evidence="8">
    <location>
        <begin position="974"/>
        <end position="988"/>
    </location>
</feature>
<feature type="compositionally biased region" description="Basic and acidic residues" evidence="8">
    <location>
        <begin position="1490"/>
        <end position="1505"/>
    </location>
</feature>
<evidence type="ECO:0000256" key="8">
    <source>
        <dbReference type="SAM" id="MobiDB-lite"/>
    </source>
</evidence>
<feature type="compositionally biased region" description="Low complexity" evidence="8">
    <location>
        <begin position="1559"/>
        <end position="1640"/>
    </location>
</feature>
<keyword evidence="3" id="KW-0597">Phosphoprotein</keyword>
<dbReference type="InParanoid" id="A0A3P8X2F3"/>
<keyword evidence="5" id="KW-0804">Transcription</keyword>
<dbReference type="FunFam" id="1.10.10.60:FF:000191">
    <property type="entry name" value="GON-4-like protein isoform X1"/>
    <property type="match status" value="1"/>
</dbReference>
<feature type="compositionally biased region" description="Basic and acidic residues" evidence="8">
    <location>
        <begin position="1139"/>
        <end position="1153"/>
    </location>
</feature>
<feature type="region of interest" description="Disordered" evidence="8">
    <location>
        <begin position="429"/>
        <end position="461"/>
    </location>
</feature>
<comment type="subcellular location">
    <subcellularLocation>
        <location evidence="1 7">Nucleus</location>
    </subcellularLocation>
</comment>
<feature type="compositionally biased region" description="Acidic residues" evidence="8">
    <location>
        <begin position="235"/>
        <end position="246"/>
    </location>
</feature>
<dbReference type="Ensembl" id="ENSCSET00000032282.1">
    <property type="protein sequence ID" value="ENSCSEP00000031871.1"/>
    <property type="gene ID" value="ENSCSEG00000020441.1"/>
</dbReference>
<dbReference type="OMA" id="HRNYKDC"/>
<feature type="compositionally biased region" description="Acidic residues" evidence="8">
    <location>
        <begin position="366"/>
        <end position="389"/>
    </location>
</feature>
<dbReference type="FunCoup" id="A0A3P8X2F3">
    <property type="interactions" value="1153"/>
</dbReference>
<dbReference type="SUPFAM" id="SSF47762">
    <property type="entry name" value="PAH2 domain"/>
    <property type="match status" value="2"/>
</dbReference>
<feature type="compositionally biased region" description="Acidic residues" evidence="8">
    <location>
        <begin position="1128"/>
        <end position="1138"/>
    </location>
</feature>
<dbReference type="GO" id="GO:0006355">
    <property type="term" value="P:regulation of DNA-templated transcription"/>
    <property type="evidence" value="ECO:0007669"/>
    <property type="project" value="InterPro"/>
</dbReference>
<dbReference type="GO" id="GO:0003712">
    <property type="term" value="F:transcription coregulator activity"/>
    <property type="evidence" value="ECO:0007669"/>
    <property type="project" value="TreeGrafter"/>
</dbReference>
<feature type="region of interest" description="Disordered" evidence="8">
    <location>
        <begin position="1467"/>
        <end position="1640"/>
    </location>
</feature>
<dbReference type="RefSeq" id="XP_024917683.1">
    <property type="nucleotide sequence ID" value="XM_025061915.1"/>
</dbReference>
<dbReference type="GO" id="GO:0048570">
    <property type="term" value="P:notochord morphogenesis"/>
    <property type="evidence" value="ECO:0007669"/>
    <property type="project" value="Ensembl"/>
</dbReference>
<reference evidence="9" key="2">
    <citation type="submission" date="2025-08" db="UniProtKB">
        <authorList>
            <consortium name="Ensembl"/>
        </authorList>
    </citation>
    <scope>IDENTIFICATION</scope>
</reference>
<dbReference type="GeneTree" id="ENSGT00940000164105"/>
<dbReference type="CTD" id="555764"/>
<dbReference type="InterPro" id="IPR049257">
    <property type="entry name" value="Gon4l/CASP8AP2_myb-like"/>
</dbReference>
<feature type="region of interest" description="Disordered" evidence="8">
    <location>
        <begin position="224"/>
        <end position="254"/>
    </location>
</feature>
<evidence type="ECO:0000256" key="3">
    <source>
        <dbReference type="ARBA" id="ARBA00022553"/>
    </source>
</evidence>
<feature type="compositionally biased region" description="Basic and acidic residues" evidence="8">
    <location>
        <begin position="441"/>
        <end position="451"/>
    </location>
</feature>
<evidence type="ECO:0000256" key="6">
    <source>
        <dbReference type="ARBA" id="ARBA00023242"/>
    </source>
</evidence>
<keyword evidence="6 7" id="KW-0539">Nucleus</keyword>
<dbReference type="GO" id="GO:0005634">
    <property type="term" value="C:nucleus"/>
    <property type="evidence" value="ECO:0007669"/>
    <property type="project" value="UniProtKB-SubCell"/>
</dbReference>
<evidence type="ECO:0000256" key="1">
    <source>
        <dbReference type="ARBA" id="ARBA00004123"/>
    </source>
</evidence>
<feature type="compositionally biased region" description="Basic and acidic residues" evidence="8">
    <location>
        <begin position="989"/>
        <end position="1030"/>
    </location>
</feature>
<evidence type="ECO:0000256" key="4">
    <source>
        <dbReference type="ARBA" id="ARBA00023015"/>
    </source>
</evidence>
<dbReference type="InterPro" id="IPR003822">
    <property type="entry name" value="PAH"/>
</dbReference>
<dbReference type="CDD" id="cd12202">
    <property type="entry name" value="CASP8AP2"/>
    <property type="match status" value="1"/>
</dbReference>
<dbReference type="PANTHER" id="PTHR16088">
    <property type="entry name" value="YY1 ASSOCIATED PROTEIN-RELATED"/>
    <property type="match status" value="1"/>
</dbReference>
<dbReference type="GeneID" id="103388056"/>
<feature type="compositionally biased region" description="Acidic residues" evidence="8">
    <location>
        <begin position="1031"/>
        <end position="1079"/>
    </location>
</feature>
<dbReference type="PROSITE" id="PS51477">
    <property type="entry name" value="PAH"/>
    <property type="match status" value="2"/>
</dbReference>
<dbReference type="GO" id="GO:1904888">
    <property type="term" value="P:cranial skeletal system development"/>
    <property type="evidence" value="ECO:0007669"/>
    <property type="project" value="Ensembl"/>
</dbReference>
<feature type="region of interest" description="Disordered" evidence="8">
    <location>
        <begin position="1410"/>
        <end position="1446"/>
    </location>
</feature>
<feature type="region of interest" description="Disordered" evidence="8">
    <location>
        <begin position="866"/>
        <end position="1198"/>
    </location>
</feature>
<reference evidence="9 10" key="1">
    <citation type="journal article" date="2014" name="Nat. Genet.">
        <title>Whole-genome sequence of a flatfish provides insights into ZW sex chromosome evolution and adaptation to a benthic lifestyle.</title>
        <authorList>
            <person name="Chen S."/>
            <person name="Zhang G."/>
            <person name="Shao C."/>
            <person name="Huang Q."/>
            <person name="Liu G."/>
            <person name="Zhang P."/>
            <person name="Song W."/>
            <person name="An N."/>
            <person name="Chalopin D."/>
            <person name="Volff J.N."/>
            <person name="Hong Y."/>
            <person name="Li Q."/>
            <person name="Sha Z."/>
            <person name="Zhou H."/>
            <person name="Xie M."/>
            <person name="Yu Q."/>
            <person name="Liu Y."/>
            <person name="Xiang H."/>
            <person name="Wang N."/>
            <person name="Wu K."/>
            <person name="Yang C."/>
            <person name="Zhou Q."/>
            <person name="Liao X."/>
            <person name="Yang L."/>
            <person name="Hu Q."/>
            <person name="Zhang J."/>
            <person name="Meng L."/>
            <person name="Jin L."/>
            <person name="Tian Y."/>
            <person name="Lian J."/>
            <person name="Yang J."/>
            <person name="Miao G."/>
            <person name="Liu S."/>
            <person name="Liang Z."/>
            <person name="Yan F."/>
            <person name="Li Y."/>
            <person name="Sun B."/>
            <person name="Zhang H."/>
            <person name="Zhang J."/>
            <person name="Zhu Y."/>
            <person name="Du M."/>
            <person name="Zhao Y."/>
            <person name="Schartl M."/>
            <person name="Tang Q."/>
            <person name="Wang J."/>
        </authorList>
    </citation>
    <scope>NUCLEOTIDE SEQUENCE</scope>
</reference>
<dbReference type="STRING" id="244447.ENSCSEP00000031871"/>
<dbReference type="Pfam" id="PF21227">
    <property type="entry name" value="Myb_DNA-binding_7"/>
    <property type="match status" value="1"/>
</dbReference>
<evidence type="ECO:0000313" key="10">
    <source>
        <dbReference type="Proteomes" id="UP000265120"/>
    </source>
</evidence>
<keyword evidence="4" id="KW-0805">Transcription regulation</keyword>
<feature type="region of interest" description="Disordered" evidence="8">
    <location>
        <begin position="162"/>
        <end position="205"/>
    </location>
</feature>
<name>A0A3P8X2F3_CYNSE</name>
<feature type="compositionally biased region" description="Acidic residues" evidence="8">
    <location>
        <begin position="162"/>
        <end position="190"/>
    </location>
</feature>
<dbReference type="GO" id="GO:0071910">
    <property type="term" value="P:determination of liver left/right asymmetry"/>
    <property type="evidence" value="ECO:0007669"/>
    <property type="project" value="Ensembl"/>
</dbReference>
<dbReference type="Pfam" id="PF02671">
    <property type="entry name" value="PAH"/>
    <property type="match status" value="1"/>
</dbReference>
<organism evidence="9 10">
    <name type="scientific">Cynoglossus semilaevis</name>
    <name type="common">Tongue sole</name>
    <dbReference type="NCBI Taxonomy" id="244447"/>
    <lineage>
        <taxon>Eukaryota</taxon>
        <taxon>Metazoa</taxon>
        <taxon>Chordata</taxon>
        <taxon>Craniata</taxon>
        <taxon>Vertebrata</taxon>
        <taxon>Euteleostomi</taxon>
        <taxon>Actinopterygii</taxon>
        <taxon>Neopterygii</taxon>
        <taxon>Teleostei</taxon>
        <taxon>Neoteleostei</taxon>
        <taxon>Acanthomorphata</taxon>
        <taxon>Carangaria</taxon>
        <taxon>Pleuronectiformes</taxon>
        <taxon>Pleuronectoidei</taxon>
        <taxon>Cynoglossidae</taxon>
        <taxon>Cynoglossinae</taxon>
        <taxon>Cynoglossus</taxon>
    </lineage>
</organism>
<feature type="region of interest" description="Disordered" evidence="8">
    <location>
        <begin position="361"/>
        <end position="396"/>
    </location>
</feature>
<dbReference type="Gene3D" id="1.20.1160.11">
    <property type="entry name" value="Paired amphipathic helix"/>
    <property type="match status" value="2"/>
</dbReference>